<dbReference type="KEGG" id="dat:HRM2_39430"/>
<name>C0QBJ9_DESAH</name>
<organism evidence="1 2">
    <name type="scientific">Desulforapulum autotrophicum (strain ATCC 43914 / DSM 3382 / VKM B-1955 / HRM2)</name>
    <name type="common">Desulfobacterium autotrophicum</name>
    <dbReference type="NCBI Taxonomy" id="177437"/>
    <lineage>
        <taxon>Bacteria</taxon>
        <taxon>Pseudomonadati</taxon>
        <taxon>Thermodesulfobacteriota</taxon>
        <taxon>Desulfobacteria</taxon>
        <taxon>Desulfobacterales</taxon>
        <taxon>Desulfobacteraceae</taxon>
        <taxon>Desulforapulum</taxon>
    </lineage>
</organism>
<dbReference type="AlphaFoldDB" id="C0QBJ9"/>
<dbReference type="EMBL" id="CP001087">
    <property type="protein sequence ID" value="ACN17001.1"/>
    <property type="molecule type" value="Genomic_DNA"/>
</dbReference>
<accession>C0QBJ9</accession>
<evidence type="ECO:0000313" key="1">
    <source>
        <dbReference type="EMBL" id="ACN17001.1"/>
    </source>
</evidence>
<evidence type="ECO:0000313" key="2">
    <source>
        <dbReference type="Proteomes" id="UP000000442"/>
    </source>
</evidence>
<reference evidence="1 2" key="1">
    <citation type="journal article" date="2009" name="Environ. Microbiol.">
        <title>Genome sequence of Desulfobacterium autotrophicum HRM2, a marine sulfate reducer oxidizing organic carbon completely to carbon dioxide.</title>
        <authorList>
            <person name="Strittmatter A.W."/>
            <person name="Liesegang H."/>
            <person name="Rabus R."/>
            <person name="Decker I."/>
            <person name="Amann J."/>
            <person name="Andres S."/>
            <person name="Henne A."/>
            <person name="Fricke W.F."/>
            <person name="Martinez-Arias R."/>
            <person name="Bartels D."/>
            <person name="Goesmann A."/>
            <person name="Krause L."/>
            <person name="Puehler A."/>
            <person name="Klenk H.P."/>
            <person name="Richter M."/>
            <person name="Schuler M."/>
            <person name="Gloeckner F.O."/>
            <person name="Meyerdierks A."/>
            <person name="Gottschalk G."/>
            <person name="Amann R."/>
        </authorList>
    </citation>
    <scope>NUCLEOTIDE SEQUENCE [LARGE SCALE GENOMIC DNA]</scope>
    <source>
        <strain evidence="2">ATCC 43914 / DSM 3382 / HRM2</strain>
    </source>
</reference>
<dbReference type="Proteomes" id="UP000000442">
    <property type="component" value="Chromosome"/>
</dbReference>
<proteinExistence type="predicted"/>
<keyword evidence="2" id="KW-1185">Reference proteome</keyword>
<dbReference type="HOGENOM" id="CLU_2205771_0_0_7"/>
<sequence>MIILINDANILLIDLLKIDLLTSFFRLSYEFHVTDVVLSIPDCSCLFHSKNRSGRLLTGNAALESMQNRTKSWFMEFYGFLINLGIKRLFLEGGIIKHQSLSITHDN</sequence>
<protein>
    <submittedName>
        <fullName evidence="1">Uncharacterized protein</fullName>
    </submittedName>
</protein>
<gene>
    <name evidence="1" type="ordered locus">HRM2_39430</name>
</gene>